<dbReference type="SUPFAM" id="SSF52540">
    <property type="entry name" value="P-loop containing nucleoside triphosphate hydrolases"/>
    <property type="match status" value="1"/>
</dbReference>
<comment type="caution">
    <text evidence="4">The sequence shown here is derived from an EMBL/GenBank/DDBJ whole genome shotgun (WGS) entry which is preliminary data.</text>
</comment>
<dbReference type="PROSITE" id="PS51420">
    <property type="entry name" value="RHO"/>
    <property type="match status" value="1"/>
</dbReference>
<proteinExistence type="predicted"/>
<dbReference type="InterPro" id="IPR027417">
    <property type="entry name" value="P-loop_NTPase"/>
</dbReference>
<dbReference type="FunFam" id="3.40.50.300:FF:001423">
    <property type="entry name" value="Ras family GTPase"/>
    <property type="match status" value="1"/>
</dbReference>
<dbReference type="InterPro" id="IPR005225">
    <property type="entry name" value="Small_GTP-bd"/>
</dbReference>
<reference evidence="4 5" key="1">
    <citation type="journal article" date="2019" name="Sci. Rep.">
        <title>Nanopore sequencing improves the draft genome of the human pathogenic amoeba Naegleria fowleri.</title>
        <authorList>
            <person name="Liechti N."/>
            <person name="Schurch N."/>
            <person name="Bruggmann R."/>
            <person name="Wittwer M."/>
        </authorList>
    </citation>
    <scope>NUCLEOTIDE SEQUENCE [LARGE SCALE GENOMIC DNA]</scope>
    <source>
        <strain evidence="4 5">ATCC 30894</strain>
    </source>
</reference>
<dbReference type="VEuPathDB" id="AmoebaDB:FDP41_000819"/>
<name>A0A6A5CHD8_NAEFO</name>
<dbReference type="RefSeq" id="XP_044569633.1">
    <property type="nucleotide sequence ID" value="XM_044712016.1"/>
</dbReference>
<keyword evidence="5" id="KW-1185">Reference proteome</keyword>
<dbReference type="VEuPathDB" id="AmoebaDB:NF0103010"/>
<dbReference type="SMART" id="SM00175">
    <property type="entry name" value="RAB"/>
    <property type="match status" value="1"/>
</dbReference>
<evidence type="ECO:0000256" key="2">
    <source>
        <dbReference type="ARBA" id="ARBA00023134"/>
    </source>
</evidence>
<dbReference type="SMART" id="SM00173">
    <property type="entry name" value="RAS"/>
    <property type="match status" value="1"/>
</dbReference>
<accession>A0A6A5CHD8</accession>
<dbReference type="InterPro" id="IPR001806">
    <property type="entry name" value="Small_GTPase"/>
</dbReference>
<feature type="compositionally biased region" description="Low complexity" evidence="3">
    <location>
        <begin position="258"/>
        <end position="269"/>
    </location>
</feature>
<dbReference type="OrthoDB" id="19923at2759"/>
<dbReference type="CDD" id="cd00876">
    <property type="entry name" value="Ras"/>
    <property type="match status" value="1"/>
</dbReference>
<dbReference type="PANTHER" id="PTHR24070">
    <property type="entry name" value="RAS, DI-RAS, AND RHEB FAMILY MEMBERS OF SMALL GTPASE SUPERFAMILY"/>
    <property type="match status" value="1"/>
</dbReference>
<evidence type="ECO:0000313" key="5">
    <source>
        <dbReference type="Proteomes" id="UP000444721"/>
    </source>
</evidence>
<dbReference type="VEuPathDB" id="AmoebaDB:NfTy_032100"/>
<dbReference type="Proteomes" id="UP000444721">
    <property type="component" value="Unassembled WGS sequence"/>
</dbReference>
<dbReference type="Gene3D" id="3.40.50.300">
    <property type="entry name" value="P-loop containing nucleotide triphosphate hydrolases"/>
    <property type="match status" value="1"/>
</dbReference>
<feature type="compositionally biased region" description="Polar residues" evidence="3">
    <location>
        <begin position="236"/>
        <end position="257"/>
    </location>
</feature>
<feature type="region of interest" description="Disordered" evidence="3">
    <location>
        <begin position="211"/>
        <end position="279"/>
    </location>
</feature>
<dbReference type="GO" id="GO:0005525">
    <property type="term" value="F:GTP binding"/>
    <property type="evidence" value="ECO:0007669"/>
    <property type="project" value="UniProtKB-KW"/>
</dbReference>
<evidence type="ECO:0000256" key="1">
    <source>
        <dbReference type="ARBA" id="ARBA00022741"/>
    </source>
</evidence>
<dbReference type="PRINTS" id="PR00449">
    <property type="entry name" value="RASTRNSFRMNG"/>
</dbReference>
<dbReference type="SMART" id="SM00174">
    <property type="entry name" value="RHO"/>
    <property type="match status" value="1"/>
</dbReference>
<dbReference type="InterPro" id="IPR020849">
    <property type="entry name" value="Small_GTPase_Ras-type"/>
</dbReference>
<dbReference type="GO" id="GO:0003924">
    <property type="term" value="F:GTPase activity"/>
    <property type="evidence" value="ECO:0007669"/>
    <property type="project" value="InterPro"/>
</dbReference>
<dbReference type="SMART" id="SM00176">
    <property type="entry name" value="RAN"/>
    <property type="match status" value="1"/>
</dbReference>
<feature type="compositionally biased region" description="Basic and acidic residues" evidence="3">
    <location>
        <begin position="270"/>
        <end position="279"/>
    </location>
</feature>
<dbReference type="NCBIfam" id="TIGR00231">
    <property type="entry name" value="small_GTP"/>
    <property type="match status" value="1"/>
</dbReference>
<sequence>MEVKIAVIGSGGVGKSCLTLRFTKETFSENYDPTIEDSYYKFTELENGQQCGFSILDTAGQEEFKSLRESWMKHADGFLLVYAIDDKKSFENISEFYEQILRVKDSDSWPAIVVVGNKADLKEPRRQVTADMVTKFIKQHQLDHFDCSALTGMNVKKSFQRTAKHVLIHKGVKLSEEVQDVNISITTSPPSLSENTTHYLHNVFSHGKLSSLEGGASGSTSSLLRRTTSDAAPSPTFLNTQMDNSATSPSFISNSAHSGKSVGSGSGQQKLEKKKCVIL</sequence>
<feature type="compositionally biased region" description="Low complexity" evidence="3">
    <location>
        <begin position="211"/>
        <end position="226"/>
    </location>
</feature>
<gene>
    <name evidence="4" type="ORF">FDP41_000819</name>
</gene>
<dbReference type="EMBL" id="VFQX01000002">
    <property type="protein sequence ID" value="KAF0984920.1"/>
    <property type="molecule type" value="Genomic_DNA"/>
</dbReference>
<protein>
    <submittedName>
        <fullName evidence="4">Uncharacterized protein</fullName>
    </submittedName>
</protein>
<dbReference type="GeneID" id="68108037"/>
<keyword evidence="1" id="KW-0547">Nucleotide-binding</keyword>
<keyword evidence="2" id="KW-0342">GTP-binding</keyword>
<dbReference type="PROSITE" id="PS51421">
    <property type="entry name" value="RAS"/>
    <property type="match status" value="1"/>
</dbReference>
<dbReference type="AlphaFoldDB" id="A0A6A5CHD8"/>
<evidence type="ECO:0000256" key="3">
    <source>
        <dbReference type="SAM" id="MobiDB-lite"/>
    </source>
</evidence>
<dbReference type="PROSITE" id="PS51419">
    <property type="entry name" value="RAB"/>
    <property type="match status" value="1"/>
</dbReference>
<dbReference type="Pfam" id="PF00071">
    <property type="entry name" value="Ras"/>
    <property type="match status" value="1"/>
</dbReference>
<dbReference type="GO" id="GO:0016020">
    <property type="term" value="C:membrane"/>
    <property type="evidence" value="ECO:0007669"/>
    <property type="project" value="InterPro"/>
</dbReference>
<organism evidence="4 5">
    <name type="scientific">Naegleria fowleri</name>
    <name type="common">Brain eating amoeba</name>
    <dbReference type="NCBI Taxonomy" id="5763"/>
    <lineage>
        <taxon>Eukaryota</taxon>
        <taxon>Discoba</taxon>
        <taxon>Heterolobosea</taxon>
        <taxon>Tetramitia</taxon>
        <taxon>Eutetramitia</taxon>
        <taxon>Vahlkampfiidae</taxon>
        <taxon>Naegleria</taxon>
    </lineage>
</organism>
<evidence type="ECO:0000313" key="4">
    <source>
        <dbReference type="EMBL" id="KAF0984920.1"/>
    </source>
</evidence>
<dbReference type="GO" id="GO:0007165">
    <property type="term" value="P:signal transduction"/>
    <property type="evidence" value="ECO:0007669"/>
    <property type="project" value="InterPro"/>
</dbReference>